<name>A0A939C0X1_9ACTN</name>
<protein>
    <submittedName>
        <fullName evidence="2">Uncharacterized protein</fullName>
    </submittedName>
</protein>
<keyword evidence="1" id="KW-0812">Transmembrane</keyword>
<sequence>MRSDTGRHRLPPGRPGRGPAITALLGSVLIIGVALAVPAGAHGADPIDADPVTAFALVVDAPACTAATTPATVELLDPVLRAALDGCGLTAGQRIAVEYLRNEPGVVRLAGTSTSGVDGGSGRWVAAGLAVLALLAVLAVVVLVGAHRRGRPTGPSVTVADLITRLAAAPTPAPAVRARVLETAGRS</sequence>
<evidence type="ECO:0000256" key="1">
    <source>
        <dbReference type="SAM" id="Phobius"/>
    </source>
</evidence>
<dbReference type="RefSeq" id="WP_205257236.1">
    <property type="nucleotide sequence ID" value="NZ_BAAAPV010000001.1"/>
</dbReference>
<feature type="transmembrane region" description="Helical" evidence="1">
    <location>
        <begin position="124"/>
        <end position="146"/>
    </location>
</feature>
<comment type="caution">
    <text evidence="2">The sequence shown here is derived from an EMBL/GenBank/DDBJ whole genome shotgun (WGS) entry which is preliminary data.</text>
</comment>
<organism evidence="2 3">
    <name type="scientific">Nakamurella flavida</name>
    <dbReference type="NCBI Taxonomy" id="363630"/>
    <lineage>
        <taxon>Bacteria</taxon>
        <taxon>Bacillati</taxon>
        <taxon>Actinomycetota</taxon>
        <taxon>Actinomycetes</taxon>
        <taxon>Nakamurellales</taxon>
        <taxon>Nakamurellaceae</taxon>
        <taxon>Nakamurella</taxon>
    </lineage>
</organism>
<dbReference type="Proteomes" id="UP000663801">
    <property type="component" value="Unassembled WGS sequence"/>
</dbReference>
<keyword evidence="3" id="KW-1185">Reference proteome</keyword>
<evidence type="ECO:0000313" key="3">
    <source>
        <dbReference type="Proteomes" id="UP000663801"/>
    </source>
</evidence>
<accession>A0A939C0X1</accession>
<proteinExistence type="predicted"/>
<keyword evidence="1" id="KW-1133">Transmembrane helix</keyword>
<dbReference type="EMBL" id="JAERWL010000009">
    <property type="protein sequence ID" value="MBM9477148.1"/>
    <property type="molecule type" value="Genomic_DNA"/>
</dbReference>
<feature type="transmembrane region" description="Helical" evidence="1">
    <location>
        <begin position="21"/>
        <end position="41"/>
    </location>
</feature>
<dbReference type="AlphaFoldDB" id="A0A939C0X1"/>
<evidence type="ECO:0000313" key="2">
    <source>
        <dbReference type="EMBL" id="MBM9477148.1"/>
    </source>
</evidence>
<reference evidence="2" key="1">
    <citation type="submission" date="2021-01" db="EMBL/GenBank/DDBJ databases">
        <title>KCTC 19127 draft genome.</title>
        <authorList>
            <person name="An D."/>
        </authorList>
    </citation>
    <scope>NUCLEOTIDE SEQUENCE</scope>
    <source>
        <strain evidence="2">KCTC 19127</strain>
    </source>
</reference>
<gene>
    <name evidence="2" type="ORF">JL107_11875</name>
</gene>
<keyword evidence="1" id="KW-0472">Membrane</keyword>